<sequence length="250" mass="26329">MERFVGRVAVVTGASSGIGANVAKDLAEAGMVVVGVARRKDRLEDLSASLSAAGAKGRLEVVQADLSSVEEVRRAFQWVEDTLGGVSVVINSAGVVATDMIQDLDLSQIQSIVSTNVTAVMASCKEAVSSMKKHGIKDGHIININSVAGHVVVNIPGMSFSAYTATKYAVTAMCKGLRFDVQRIPGFKIRVTSISPGDVHTEMAHVIYSSETPECILQSADVSNAVMFALSCPPSVEITELTIQPTGEMC</sequence>
<accession>A0A6P8Y2A2</accession>
<evidence type="ECO:0000256" key="2">
    <source>
        <dbReference type="ARBA" id="ARBA00023002"/>
    </source>
</evidence>
<dbReference type="Proteomes" id="UP000515158">
    <property type="component" value="Unplaced"/>
</dbReference>
<dbReference type="PANTHER" id="PTHR43115">
    <property type="entry name" value="DEHYDROGENASE/REDUCTASE SDR FAMILY MEMBER 11"/>
    <property type="match status" value="1"/>
</dbReference>
<evidence type="ECO:0000313" key="5">
    <source>
        <dbReference type="RefSeq" id="XP_034230140.1"/>
    </source>
</evidence>
<name>A0A6P8Y2A2_THRPL</name>
<keyword evidence="2" id="KW-0560">Oxidoreductase</keyword>
<dbReference type="PRINTS" id="PR00080">
    <property type="entry name" value="SDRFAMILY"/>
</dbReference>
<comment type="similarity">
    <text evidence="1 3">Belongs to the short-chain dehydrogenases/reductases (SDR) family.</text>
</comment>
<dbReference type="RefSeq" id="XP_034230140.1">
    <property type="nucleotide sequence ID" value="XM_034374249.1"/>
</dbReference>
<dbReference type="InterPro" id="IPR002347">
    <property type="entry name" value="SDR_fam"/>
</dbReference>
<dbReference type="OrthoDB" id="1933717at2759"/>
<evidence type="ECO:0000256" key="1">
    <source>
        <dbReference type="ARBA" id="ARBA00006484"/>
    </source>
</evidence>
<dbReference type="SUPFAM" id="SSF51735">
    <property type="entry name" value="NAD(P)-binding Rossmann-fold domains"/>
    <property type="match status" value="1"/>
</dbReference>
<evidence type="ECO:0000313" key="6">
    <source>
        <dbReference type="RefSeq" id="XP_034230141.1"/>
    </source>
</evidence>
<dbReference type="RefSeq" id="XP_034230141.1">
    <property type="nucleotide sequence ID" value="XM_034374250.1"/>
</dbReference>
<dbReference type="KEGG" id="tpal:117638986"/>
<dbReference type="PRINTS" id="PR00081">
    <property type="entry name" value="GDHRDH"/>
</dbReference>
<gene>
    <name evidence="5 6" type="primary">LOC117638986</name>
</gene>
<reference evidence="5 6" key="1">
    <citation type="submission" date="2025-04" db="UniProtKB">
        <authorList>
            <consortium name="RefSeq"/>
        </authorList>
    </citation>
    <scope>IDENTIFICATION</scope>
    <source>
        <tissue evidence="5 6">Total insect</tissue>
    </source>
</reference>
<protein>
    <submittedName>
        <fullName evidence="5 6">Farnesol dehydrogenase-like</fullName>
    </submittedName>
</protein>
<keyword evidence="4" id="KW-1185">Reference proteome</keyword>
<dbReference type="PANTHER" id="PTHR43115:SF4">
    <property type="entry name" value="DEHYDROGENASE_REDUCTASE SDR FAMILY MEMBER 11"/>
    <property type="match status" value="1"/>
</dbReference>
<dbReference type="InterPro" id="IPR036291">
    <property type="entry name" value="NAD(P)-bd_dom_sf"/>
</dbReference>
<organism evidence="6">
    <name type="scientific">Thrips palmi</name>
    <name type="common">Melon thrips</name>
    <dbReference type="NCBI Taxonomy" id="161013"/>
    <lineage>
        <taxon>Eukaryota</taxon>
        <taxon>Metazoa</taxon>
        <taxon>Ecdysozoa</taxon>
        <taxon>Arthropoda</taxon>
        <taxon>Hexapoda</taxon>
        <taxon>Insecta</taxon>
        <taxon>Pterygota</taxon>
        <taxon>Neoptera</taxon>
        <taxon>Paraneoptera</taxon>
        <taxon>Thysanoptera</taxon>
        <taxon>Terebrantia</taxon>
        <taxon>Thripoidea</taxon>
        <taxon>Thripidae</taxon>
        <taxon>Thrips</taxon>
    </lineage>
</organism>
<evidence type="ECO:0000313" key="4">
    <source>
        <dbReference type="Proteomes" id="UP000515158"/>
    </source>
</evidence>
<dbReference type="Gene3D" id="3.40.50.720">
    <property type="entry name" value="NAD(P)-binding Rossmann-like Domain"/>
    <property type="match status" value="1"/>
</dbReference>
<evidence type="ECO:0000256" key="3">
    <source>
        <dbReference type="RuleBase" id="RU000363"/>
    </source>
</evidence>
<dbReference type="Pfam" id="PF00106">
    <property type="entry name" value="adh_short"/>
    <property type="match status" value="1"/>
</dbReference>
<dbReference type="AlphaFoldDB" id="A0A6P8Y2A2"/>
<dbReference type="GO" id="GO:0016616">
    <property type="term" value="F:oxidoreductase activity, acting on the CH-OH group of donors, NAD or NADP as acceptor"/>
    <property type="evidence" value="ECO:0007669"/>
    <property type="project" value="UniProtKB-ARBA"/>
</dbReference>
<proteinExistence type="inferred from homology"/>
<dbReference type="FunFam" id="3.40.50.720:FF:000047">
    <property type="entry name" value="NADP-dependent L-serine/L-allo-threonine dehydrogenase"/>
    <property type="match status" value="1"/>
</dbReference>
<dbReference type="GeneID" id="117638986"/>